<feature type="region of interest" description="Disordered" evidence="1">
    <location>
        <begin position="1"/>
        <end position="71"/>
    </location>
</feature>
<keyword evidence="2" id="KW-0472">Membrane</keyword>
<feature type="compositionally biased region" description="Polar residues" evidence="1">
    <location>
        <begin position="144"/>
        <end position="155"/>
    </location>
</feature>
<dbReference type="EMBL" id="LN714483">
    <property type="protein sequence ID" value="CEL68018.1"/>
    <property type="molecule type" value="Genomic_DNA"/>
</dbReference>
<feature type="compositionally biased region" description="Polar residues" evidence="1">
    <location>
        <begin position="1"/>
        <end position="16"/>
    </location>
</feature>
<name>A0A0F7UDS5_NEOCL</name>
<proteinExistence type="predicted"/>
<evidence type="ECO:0000256" key="2">
    <source>
        <dbReference type="SAM" id="Phobius"/>
    </source>
</evidence>
<feature type="compositionally biased region" description="Polar residues" evidence="1">
    <location>
        <begin position="172"/>
        <end position="183"/>
    </location>
</feature>
<feature type="transmembrane region" description="Helical" evidence="2">
    <location>
        <begin position="85"/>
        <end position="106"/>
    </location>
</feature>
<dbReference type="AlphaFoldDB" id="A0A0F7UDS5"/>
<feature type="compositionally biased region" description="Basic and acidic residues" evidence="1">
    <location>
        <begin position="779"/>
        <end position="789"/>
    </location>
</feature>
<keyword evidence="2" id="KW-0812">Transmembrane</keyword>
<gene>
    <name evidence="3" type="ORF">BN1204_037970</name>
</gene>
<feature type="region of interest" description="Disordered" evidence="1">
    <location>
        <begin position="204"/>
        <end position="223"/>
    </location>
</feature>
<feature type="compositionally biased region" description="Polar residues" evidence="1">
    <location>
        <begin position="661"/>
        <end position="678"/>
    </location>
</feature>
<feature type="compositionally biased region" description="Polar residues" evidence="1">
    <location>
        <begin position="35"/>
        <end position="49"/>
    </location>
</feature>
<feature type="region of interest" description="Disordered" evidence="1">
    <location>
        <begin position="468"/>
        <end position="507"/>
    </location>
</feature>
<feature type="compositionally biased region" description="Basic and acidic residues" evidence="1">
    <location>
        <begin position="704"/>
        <end position="722"/>
    </location>
</feature>
<feature type="compositionally biased region" description="Low complexity" evidence="1">
    <location>
        <begin position="727"/>
        <end position="736"/>
    </location>
</feature>
<feature type="compositionally biased region" description="Basic and acidic residues" evidence="1">
    <location>
        <begin position="742"/>
        <end position="756"/>
    </location>
</feature>
<keyword evidence="2" id="KW-1133">Transmembrane helix</keyword>
<organism evidence="3">
    <name type="scientific">Neospora caninum (strain Liverpool)</name>
    <dbReference type="NCBI Taxonomy" id="572307"/>
    <lineage>
        <taxon>Eukaryota</taxon>
        <taxon>Sar</taxon>
        <taxon>Alveolata</taxon>
        <taxon>Apicomplexa</taxon>
        <taxon>Conoidasida</taxon>
        <taxon>Coccidia</taxon>
        <taxon>Eucoccidiorida</taxon>
        <taxon>Eimeriorina</taxon>
        <taxon>Sarcocystidae</taxon>
        <taxon>Neospora</taxon>
    </lineage>
</organism>
<feature type="compositionally biased region" description="Low complexity" evidence="1">
    <location>
        <begin position="160"/>
        <end position="170"/>
    </location>
</feature>
<sequence>MAQESNAFDSSPSCPSRKQPMVVPSPFSGKANLGTRENVNTQSAKSEVSTFHALPHSSSSHVSSPPSPHKSERLKLINGAAPQSLASAPLGTLCLLLLLSLSFLFLNKQVAMPMDPFPRSSGHEWVPLKAREPSAGARVRPFPNSVSPGLPNSRNCGHHSLPSLESLPNPSTRPSNLSARLSNSKKSGPCLSFLPGVLFASAGPSSASSGEDTSSAGKTKKKQIDSVLMQTPVLEVAKQIAFPDPIFGKMSFQCPPDYDLVFNKCQKKVIRPPMPSCPYGSYMNEDGNCISVDKVPAERTCPAGSPSLSPCFVRLPTLRERLPAPGLDPGSSVLPYARFPVVPTRIRVGVPLQCERRLLVDPVPVCEEDWELSPDPATGILECISKRKPPPVLVCPDGDSRLVDEACVRETLSDPTPACPAGFVYSRWDDMCRRVQANAATPICREGWKFIKETGKCTLEEEPTYLCPGDTDEDLQTLQPESKDGGAQSWWPEKNGERAEQEEDSDPWKAAGAFTRGRVWDTGFRAMQQAAFSERRAPGMGNFETEGKARTVQGQAKECATVEVRPPELGCENGELVSLFALEEHRGTAAAHASPSRLPDNIHGFPSALSAEDLDTPSPVFEETRSSPSSDSGKGPARKQHFASPDTLAAEDLFSDAFPGSSPSTASSFDEGEQNSAFPSRLKMLNLRRPLGGLGRGSGSSGTEDERKEREQRDKRAKRDEVGEALASPDSAPPSAVEGETLEQRGEAKVSPETGRKRALSSPIGAPGPRRGGQVGDSDAGREARRLEASDEGAGQNSEPHESQTKRQERKWPPTLLDSPFQLSSSDRWKRSQPLKGSGSFVSHSRDGRSPSGTSTSSSSVSKTAEAHTPQAPLPLHRSPPPSRQLSSLFESPQKAAWVSPQGEALRERAGHAPFSSAFTKATESGLVCREHIVVAPTVLPGECSQNGSAPRGRGKEGLGAREECVEVRTKKPILRCPSGQVVDDLFFTPRCEQVDVEPVTLVCADGSPPSSPPHSAGPSSAAFGDARCMRKEFAPSVALCSEGSELQAATGKCVLTLKETPGWTCPTGYRLPERELPPQSAREIVAPHLGSRKGDSASPLVVGAPLPAVQAGFCERLEYANVQFICPVGFGREKDKKTKEWVCVADKAVPSTRLCASGFFLEGDVCVMHLTMAPSLVDQDGRPFPCVTRGDGTNSCGHAADWQGALGVPENEASGLKKTGKL</sequence>
<evidence type="ECO:0000256" key="1">
    <source>
        <dbReference type="SAM" id="MobiDB-lite"/>
    </source>
</evidence>
<feature type="compositionally biased region" description="Low complexity" evidence="1">
    <location>
        <begin position="204"/>
        <end position="217"/>
    </location>
</feature>
<feature type="region of interest" description="Disordered" evidence="1">
    <location>
        <begin position="591"/>
        <end position="895"/>
    </location>
</feature>
<evidence type="ECO:0000313" key="3">
    <source>
        <dbReference type="EMBL" id="CEL68018.1"/>
    </source>
</evidence>
<feature type="compositionally biased region" description="Basic and acidic residues" evidence="1">
    <location>
        <begin position="799"/>
        <end position="812"/>
    </location>
</feature>
<feature type="compositionally biased region" description="Low complexity" evidence="1">
    <location>
        <begin position="850"/>
        <end position="862"/>
    </location>
</feature>
<feature type="compositionally biased region" description="Low complexity" evidence="1">
    <location>
        <begin position="55"/>
        <end position="64"/>
    </location>
</feature>
<protein>
    <submittedName>
        <fullName evidence="3">Oocyst wall protein 6, related</fullName>
    </submittedName>
</protein>
<reference evidence="3" key="1">
    <citation type="journal article" date="2015" name="PLoS ONE">
        <title>Comprehensive Evaluation of Toxoplasma gondii VEG and Neospora caninum LIV Genomes with Tachyzoite Stage Transcriptome and Proteome Defines Novel Transcript Features.</title>
        <authorList>
            <person name="Ramaprasad A."/>
            <person name="Mourier T."/>
            <person name="Naeem R."/>
            <person name="Malas T.B."/>
            <person name="Moussa E."/>
            <person name="Panigrahi A."/>
            <person name="Vermont S.J."/>
            <person name="Otto T.D."/>
            <person name="Wastling J."/>
            <person name="Pain A."/>
        </authorList>
    </citation>
    <scope>NUCLEOTIDE SEQUENCE</scope>
    <source>
        <strain evidence="3">Liverpool</strain>
    </source>
</reference>
<feature type="region of interest" description="Disordered" evidence="1">
    <location>
        <begin position="132"/>
        <end position="183"/>
    </location>
</feature>
<accession>A0A0F7UDS5</accession>